<feature type="transmembrane region" description="Helical" evidence="1">
    <location>
        <begin position="78"/>
        <end position="98"/>
    </location>
</feature>
<evidence type="ECO:0000313" key="2">
    <source>
        <dbReference type="EMBL" id="WAS89767.1"/>
    </source>
</evidence>
<dbReference type="RefSeq" id="WP_269032077.1">
    <property type="nucleotide sequence ID" value="NZ_CP114040.1"/>
</dbReference>
<keyword evidence="1" id="KW-0812">Transmembrane</keyword>
<evidence type="ECO:0000256" key="1">
    <source>
        <dbReference type="SAM" id="Phobius"/>
    </source>
</evidence>
<keyword evidence="3" id="KW-1185">Reference proteome</keyword>
<sequence>MTNLDIPDSRVSQGSTLPRAFQVVALGWACGVLILAVHGVTHFHMDPLSSLTNSVFVSFLGSFGAFVGLIGTGPYFTWTFKLAIAGAVALAIALFFVATRGQATWWRWLLGIVAVNLWLCAGLIGFGPV</sequence>
<dbReference type="Proteomes" id="UP001164459">
    <property type="component" value="Chromosome"/>
</dbReference>
<name>A0ABY7GS51_9BACT</name>
<keyword evidence="1" id="KW-0472">Membrane</keyword>
<reference evidence="2" key="1">
    <citation type="submission" date="2022-11" db="EMBL/GenBank/DDBJ databases">
        <title>Minimal conservation of predation-associated metabolite biosynthetic gene clusters underscores biosynthetic potential of Myxococcota including descriptions for ten novel species: Archangium lansinium sp. nov., Myxococcus landrumus sp. nov., Nannocystis bai.</title>
        <authorList>
            <person name="Ahearne A."/>
            <person name="Stevens C."/>
            <person name="Dowd S."/>
        </authorList>
    </citation>
    <scope>NUCLEOTIDE SEQUENCE</scope>
    <source>
        <strain evidence="2">Fl3</strain>
    </source>
</reference>
<dbReference type="EMBL" id="CP114040">
    <property type="protein sequence ID" value="WAS89767.1"/>
    <property type="molecule type" value="Genomic_DNA"/>
</dbReference>
<evidence type="ECO:0000313" key="3">
    <source>
        <dbReference type="Proteomes" id="UP001164459"/>
    </source>
</evidence>
<feature type="transmembrane region" description="Helical" evidence="1">
    <location>
        <begin position="53"/>
        <end position="72"/>
    </location>
</feature>
<accession>A0ABY7GS51</accession>
<protein>
    <submittedName>
        <fullName evidence="2">Uncharacterized protein</fullName>
    </submittedName>
</protein>
<proteinExistence type="predicted"/>
<feature type="transmembrane region" description="Helical" evidence="1">
    <location>
        <begin position="20"/>
        <end position="41"/>
    </location>
</feature>
<organism evidence="2 3">
    <name type="scientific">Nannocystis punicea</name>
    <dbReference type="NCBI Taxonomy" id="2995304"/>
    <lineage>
        <taxon>Bacteria</taxon>
        <taxon>Pseudomonadati</taxon>
        <taxon>Myxococcota</taxon>
        <taxon>Polyangia</taxon>
        <taxon>Nannocystales</taxon>
        <taxon>Nannocystaceae</taxon>
        <taxon>Nannocystis</taxon>
    </lineage>
</organism>
<feature type="transmembrane region" description="Helical" evidence="1">
    <location>
        <begin position="105"/>
        <end position="126"/>
    </location>
</feature>
<gene>
    <name evidence="2" type="ORF">O0S08_26540</name>
</gene>
<keyword evidence="1" id="KW-1133">Transmembrane helix</keyword>